<keyword evidence="2" id="KW-1185">Reference proteome</keyword>
<dbReference type="AlphaFoldDB" id="A0A9N9J1S1"/>
<gene>
    <name evidence="1" type="ORF">FCALED_LOCUS16972</name>
</gene>
<evidence type="ECO:0000313" key="1">
    <source>
        <dbReference type="EMBL" id="CAG8761707.1"/>
    </source>
</evidence>
<dbReference type="OrthoDB" id="2378787at2759"/>
<name>A0A9N9J1S1_9GLOM</name>
<sequence length="60" mass="7348">KGIIAITKKIQKITLHPTAELFKERLESYVEKHSREYIKDIRKYRWDSHFYSEYMTIISN</sequence>
<evidence type="ECO:0000313" key="2">
    <source>
        <dbReference type="Proteomes" id="UP000789570"/>
    </source>
</evidence>
<comment type="caution">
    <text evidence="1">The sequence shown here is derived from an EMBL/GenBank/DDBJ whole genome shotgun (WGS) entry which is preliminary data.</text>
</comment>
<proteinExistence type="predicted"/>
<dbReference type="Proteomes" id="UP000789570">
    <property type="component" value="Unassembled WGS sequence"/>
</dbReference>
<feature type="non-terminal residue" evidence="1">
    <location>
        <position position="1"/>
    </location>
</feature>
<reference evidence="1" key="1">
    <citation type="submission" date="2021-06" db="EMBL/GenBank/DDBJ databases">
        <authorList>
            <person name="Kallberg Y."/>
            <person name="Tangrot J."/>
            <person name="Rosling A."/>
        </authorList>
    </citation>
    <scope>NUCLEOTIDE SEQUENCE</scope>
    <source>
        <strain evidence="1">UK204</strain>
    </source>
</reference>
<organism evidence="1 2">
    <name type="scientific">Funneliformis caledonium</name>
    <dbReference type="NCBI Taxonomy" id="1117310"/>
    <lineage>
        <taxon>Eukaryota</taxon>
        <taxon>Fungi</taxon>
        <taxon>Fungi incertae sedis</taxon>
        <taxon>Mucoromycota</taxon>
        <taxon>Glomeromycotina</taxon>
        <taxon>Glomeromycetes</taxon>
        <taxon>Glomerales</taxon>
        <taxon>Glomeraceae</taxon>
        <taxon>Funneliformis</taxon>
    </lineage>
</organism>
<accession>A0A9N9J1S1</accession>
<protein>
    <submittedName>
        <fullName evidence="1">9667_t:CDS:1</fullName>
    </submittedName>
</protein>
<dbReference type="EMBL" id="CAJVPQ010022948">
    <property type="protein sequence ID" value="CAG8761707.1"/>
    <property type="molecule type" value="Genomic_DNA"/>
</dbReference>